<gene>
    <name evidence="1" type="primary">C129R</name>
</gene>
<organismHost>
    <name type="scientific">Ornithodoros</name>
    <name type="common">relapsing fever ticks</name>
    <dbReference type="NCBI Taxonomy" id="6937"/>
</organismHost>
<proteinExistence type="predicted"/>
<sequence>MEHPSTNYTLEQQHEKLQNYVLFPIHLWSYIIYGTHVRYYTKQNVFRVGGFVLQNPYEAVVQNVVQTAIRLQNTFITKAKGHVSWAVSYVVITKLYAKPDAIMLTIQENVAKALHALYQNVLSLASKIRLI</sequence>
<evidence type="ECO:0000313" key="1">
    <source>
        <dbReference type="EMBL" id="QII88751.1"/>
    </source>
</evidence>
<reference evidence="1" key="1">
    <citation type="submission" date="2019-11" db="EMBL/GenBank/DDBJ databases">
        <authorList>
            <person name="Ndlovu S.S."/>
            <person name="Carulei O."/>
        </authorList>
    </citation>
    <scope>NUCLEOTIDE SEQUENCE [LARGE SCALE GENOMIC DNA]</scope>
    <source>
        <strain evidence="1">RSA_W1_1999</strain>
    </source>
</reference>
<name>A0A6G7KTN1_ASF</name>
<organismHost>
    <name type="scientific">Phacochoerus aethiopicus</name>
    <name type="common">Warthog</name>
    <dbReference type="NCBI Taxonomy" id="85517"/>
</organismHost>
<organismHost>
    <name type="scientific">Sus scrofa</name>
    <name type="common">Pig</name>
    <dbReference type="NCBI Taxonomy" id="9823"/>
</organismHost>
<organismHost>
    <name type="scientific">Potamochoerus larvatus</name>
    <name type="common">Bushpig</name>
    <dbReference type="NCBI Taxonomy" id="273792"/>
</organismHost>
<organismHost>
    <name type="scientific">Ornithodoros moubata</name>
    <name type="common">Soft tick</name>
    <name type="synonym">Argasid tick</name>
    <dbReference type="NCBI Taxonomy" id="6938"/>
</organismHost>
<protein>
    <submittedName>
        <fullName evidence="1">PC129R</fullName>
    </submittedName>
</protein>
<accession>A0A6G7KTN1</accession>
<organism evidence="1">
    <name type="scientific">African swine fever virus</name>
    <name type="common">ASFV</name>
    <dbReference type="NCBI Taxonomy" id="10497"/>
    <lineage>
        <taxon>Viruses</taxon>
        <taxon>Varidnaviria</taxon>
        <taxon>Bamfordvirae</taxon>
        <taxon>Nucleocytoviricota</taxon>
        <taxon>Pokkesviricetes</taxon>
        <taxon>Asfuvirales</taxon>
        <taxon>Asfarviridae</taxon>
        <taxon>Asfivirus</taxon>
        <taxon>Asfivirus haemorrhagiae</taxon>
    </lineage>
</organism>
<organismHost>
    <name type="scientific">Phacochoerus africanus</name>
    <name type="common">Warthog</name>
    <dbReference type="NCBI Taxonomy" id="41426"/>
</organismHost>
<dbReference type="EMBL" id="MN641876">
    <property type="protein sequence ID" value="QII88751.1"/>
    <property type="molecule type" value="Genomic_DNA"/>
</dbReference>